<dbReference type="InterPro" id="IPR010730">
    <property type="entry name" value="HET"/>
</dbReference>
<dbReference type="PANTHER" id="PTHR33112">
    <property type="entry name" value="DOMAIN PROTEIN, PUTATIVE-RELATED"/>
    <property type="match status" value="1"/>
</dbReference>
<evidence type="ECO:0000259" key="2">
    <source>
        <dbReference type="Pfam" id="PF06985"/>
    </source>
</evidence>
<evidence type="ECO:0000256" key="1">
    <source>
        <dbReference type="SAM" id="MobiDB-lite"/>
    </source>
</evidence>
<protein>
    <recommendedName>
        <fullName evidence="2">Heterokaryon incompatibility domain-containing protein</fullName>
    </recommendedName>
</protein>
<reference evidence="3 4" key="1">
    <citation type="journal article" date="2018" name="IMA Fungus">
        <title>IMA Genome-F 9: Draft genome sequence of Annulohypoxylon stygium, Aspergillus mulundensis, Berkeleyomyces basicola (syn. Thielaviopsis basicola), Ceratocystis smalleyi, two Cercospora beticola strains, Coleophoma cylindrospora, Fusarium fracticaudum, Phialophora cf. hyalina, and Morchella septimelata.</title>
        <authorList>
            <person name="Wingfield B.D."/>
            <person name="Bills G.F."/>
            <person name="Dong Y."/>
            <person name="Huang W."/>
            <person name="Nel W.J."/>
            <person name="Swalarsk-Parry B.S."/>
            <person name="Vaghefi N."/>
            <person name="Wilken P.M."/>
            <person name="An Z."/>
            <person name="de Beer Z.W."/>
            <person name="De Vos L."/>
            <person name="Chen L."/>
            <person name="Duong T.A."/>
            <person name="Gao Y."/>
            <person name="Hammerbacher A."/>
            <person name="Kikkert J.R."/>
            <person name="Li Y."/>
            <person name="Li H."/>
            <person name="Li K."/>
            <person name="Li Q."/>
            <person name="Liu X."/>
            <person name="Ma X."/>
            <person name="Naidoo K."/>
            <person name="Pethybridge S.J."/>
            <person name="Sun J."/>
            <person name="Steenkamp E.T."/>
            <person name="van der Nest M.A."/>
            <person name="van Wyk S."/>
            <person name="Wingfield M.J."/>
            <person name="Xiong C."/>
            <person name="Yue Q."/>
            <person name="Zhang X."/>
        </authorList>
    </citation>
    <scope>NUCLEOTIDE SEQUENCE [LARGE SCALE GENOMIC DNA]</scope>
    <source>
        <strain evidence="3 4">BP6252</strain>
    </source>
</reference>
<feature type="region of interest" description="Disordered" evidence="1">
    <location>
        <begin position="515"/>
        <end position="541"/>
    </location>
</feature>
<dbReference type="EMBL" id="PDLM01000009">
    <property type="protein sequence ID" value="RDW69439.1"/>
    <property type="molecule type" value="Genomic_DNA"/>
</dbReference>
<evidence type="ECO:0000313" key="3">
    <source>
        <dbReference type="EMBL" id="RDW69439.1"/>
    </source>
</evidence>
<accession>A0A3D8R5X0</accession>
<dbReference type="AlphaFoldDB" id="A0A3D8R5X0"/>
<proteinExistence type="predicted"/>
<dbReference type="Proteomes" id="UP000256645">
    <property type="component" value="Unassembled WGS sequence"/>
</dbReference>
<dbReference type="OrthoDB" id="3451222at2759"/>
<keyword evidence="4" id="KW-1185">Reference proteome</keyword>
<name>A0A3D8R5X0_9HELO</name>
<dbReference type="PANTHER" id="PTHR33112:SF10">
    <property type="entry name" value="TOL"/>
    <property type="match status" value="1"/>
</dbReference>
<sequence>MVANQTKNIDKFNGSDILIDEQLNTSSRVSAMTITLNGHPVIQMYPDRKGFFETSTGLQEPSLFQLLREWLKRCDETHSCKQHRHNNEASKSRLPTRLINVNPSNNAEDLRLETPEMVHSERYLALSHCWGQSNSDKQPTLPLYSTMQGNAQERHRGFRLHELPKTFQDAIKVTRELGIQYLWIDSLCIVQGQGGDWEQESSQMENVFASAYCTIAATSAADSYTGFLDEQVDNKGIYVRDESGRRIYVSLNIADFENDVDNAMLNKRAWVMQERLLSSRTIHFCGKQVYGECGQGVYAGEKIFLTTPRWSKKYLELDPIFPNRLHSSGYSVTFAFLQSLLEDYSQRGISEATDRAIAISGLMDRIGVGLQSVVHHGIIEKHLHRTLLWRRLGGLKSKRIEYKAPSVPSWSWMAYEGGVAFVHDILGSLALIDGLKLDQRELATTIWKFTDLNMRIDARNDVMGYYLLDSKGLQKGWINLDEETELSTVGRLRTGQDATLHFVTSNEEYNAAAKKHREEMPSSVFDPSKKDGLSPRSSSGGLRLSKTNWSLTITKAPFLAVNATCGVTSTFGA</sequence>
<evidence type="ECO:0000313" key="4">
    <source>
        <dbReference type="Proteomes" id="UP000256645"/>
    </source>
</evidence>
<organism evidence="3 4">
    <name type="scientific">Coleophoma cylindrospora</name>
    <dbReference type="NCBI Taxonomy" id="1849047"/>
    <lineage>
        <taxon>Eukaryota</taxon>
        <taxon>Fungi</taxon>
        <taxon>Dikarya</taxon>
        <taxon>Ascomycota</taxon>
        <taxon>Pezizomycotina</taxon>
        <taxon>Leotiomycetes</taxon>
        <taxon>Helotiales</taxon>
        <taxon>Dermateaceae</taxon>
        <taxon>Coleophoma</taxon>
    </lineage>
</organism>
<feature type="domain" description="Heterokaryon incompatibility" evidence="2">
    <location>
        <begin position="123"/>
        <end position="274"/>
    </location>
</feature>
<gene>
    <name evidence="3" type="ORF">BP6252_08459</name>
</gene>
<comment type="caution">
    <text evidence="3">The sequence shown here is derived from an EMBL/GenBank/DDBJ whole genome shotgun (WGS) entry which is preliminary data.</text>
</comment>
<dbReference type="Pfam" id="PF06985">
    <property type="entry name" value="HET"/>
    <property type="match status" value="1"/>
</dbReference>